<dbReference type="Pfam" id="PF13517">
    <property type="entry name" value="FG-GAP_3"/>
    <property type="match status" value="2"/>
</dbReference>
<protein>
    <submittedName>
        <fullName evidence="7">Esterase</fullName>
    </submittedName>
</protein>
<keyword evidence="8" id="KW-1185">Reference proteome</keyword>
<evidence type="ECO:0000256" key="4">
    <source>
        <dbReference type="SAM" id="SignalP"/>
    </source>
</evidence>
<dbReference type="InterPro" id="IPR001480">
    <property type="entry name" value="Bulb-type_lectin_dom"/>
</dbReference>
<dbReference type="InterPro" id="IPR043504">
    <property type="entry name" value="Peptidase_S1_PA_chymotrypsin"/>
</dbReference>
<dbReference type="PROSITE" id="PS50927">
    <property type="entry name" value="BULB_LECTIN"/>
    <property type="match status" value="1"/>
</dbReference>
<evidence type="ECO:0000259" key="6">
    <source>
        <dbReference type="PROSITE" id="PS50927"/>
    </source>
</evidence>
<dbReference type="InterPro" id="IPR009003">
    <property type="entry name" value="Peptidase_S1_PA"/>
</dbReference>
<dbReference type="SUPFAM" id="SSF50494">
    <property type="entry name" value="Trypsin-like serine proteases"/>
    <property type="match status" value="1"/>
</dbReference>
<dbReference type="InterPro" id="IPR001254">
    <property type="entry name" value="Trypsin_dom"/>
</dbReference>
<dbReference type="SMART" id="SM00020">
    <property type="entry name" value="Tryp_SPc"/>
    <property type="match status" value="1"/>
</dbReference>
<dbReference type="SUPFAM" id="SSF51110">
    <property type="entry name" value="alpha-D-mannose-specific plant lectins"/>
    <property type="match status" value="1"/>
</dbReference>
<dbReference type="Proteomes" id="UP000653493">
    <property type="component" value="Unassembled WGS sequence"/>
</dbReference>
<dbReference type="InterPro" id="IPR028994">
    <property type="entry name" value="Integrin_alpha_N"/>
</dbReference>
<dbReference type="PROSITE" id="PS51257">
    <property type="entry name" value="PROKAR_LIPOPROTEIN"/>
    <property type="match status" value="1"/>
</dbReference>
<dbReference type="AlphaFoldDB" id="A0A918L9D5"/>
<dbReference type="InterPro" id="IPR001314">
    <property type="entry name" value="Peptidase_S1A"/>
</dbReference>
<feature type="domain" description="Bulb-type lectin" evidence="6">
    <location>
        <begin position="240"/>
        <end position="353"/>
    </location>
</feature>
<reference evidence="7" key="1">
    <citation type="journal article" date="2014" name="Int. J. Syst. Evol. Microbiol.">
        <title>Complete genome sequence of Corynebacterium casei LMG S-19264T (=DSM 44701T), isolated from a smear-ripened cheese.</title>
        <authorList>
            <consortium name="US DOE Joint Genome Institute (JGI-PGF)"/>
            <person name="Walter F."/>
            <person name="Albersmeier A."/>
            <person name="Kalinowski J."/>
            <person name="Ruckert C."/>
        </authorList>
    </citation>
    <scope>NUCLEOTIDE SEQUENCE</scope>
    <source>
        <strain evidence="7">JCM 4234</strain>
    </source>
</reference>
<dbReference type="Gene3D" id="2.40.128.340">
    <property type="match status" value="3"/>
</dbReference>
<dbReference type="EMBL" id="BMSL01000001">
    <property type="protein sequence ID" value="GGS21239.1"/>
    <property type="molecule type" value="Genomic_DNA"/>
</dbReference>
<feature type="chain" id="PRO_5037479448" evidence="4">
    <location>
        <begin position="31"/>
        <end position="709"/>
    </location>
</feature>
<dbReference type="InterPro" id="IPR050430">
    <property type="entry name" value="Peptidase_S1"/>
</dbReference>
<comment type="similarity">
    <text evidence="1">Belongs to the peptidase S1 family.</text>
</comment>
<organism evidence="7 8">
    <name type="scientific">Streptomyces griseoviridis</name>
    <dbReference type="NCBI Taxonomy" id="45398"/>
    <lineage>
        <taxon>Bacteria</taxon>
        <taxon>Bacillati</taxon>
        <taxon>Actinomycetota</taxon>
        <taxon>Actinomycetes</taxon>
        <taxon>Kitasatosporales</taxon>
        <taxon>Streptomycetaceae</taxon>
        <taxon>Streptomyces</taxon>
    </lineage>
</organism>
<reference evidence="7" key="2">
    <citation type="submission" date="2020-09" db="EMBL/GenBank/DDBJ databases">
        <authorList>
            <person name="Sun Q."/>
            <person name="Ohkuma M."/>
        </authorList>
    </citation>
    <scope>NUCLEOTIDE SEQUENCE</scope>
    <source>
        <strain evidence="7">JCM 4234</strain>
    </source>
</reference>
<evidence type="ECO:0000313" key="7">
    <source>
        <dbReference type="EMBL" id="GGS21239.1"/>
    </source>
</evidence>
<dbReference type="PANTHER" id="PTHR24276">
    <property type="entry name" value="POLYSERASE-RELATED"/>
    <property type="match status" value="1"/>
</dbReference>
<dbReference type="PROSITE" id="PS50240">
    <property type="entry name" value="TRYPSIN_DOM"/>
    <property type="match status" value="1"/>
</dbReference>
<accession>A0A918L9D5</accession>
<evidence type="ECO:0000256" key="2">
    <source>
        <dbReference type="ARBA" id="ARBA00022729"/>
    </source>
</evidence>
<evidence type="ECO:0000259" key="5">
    <source>
        <dbReference type="PROSITE" id="PS50240"/>
    </source>
</evidence>
<dbReference type="SUPFAM" id="SSF69318">
    <property type="entry name" value="Integrin alpha N-terminal domain"/>
    <property type="match status" value="1"/>
</dbReference>
<dbReference type="Gene3D" id="2.90.10.10">
    <property type="entry name" value="Bulb-type lectin domain"/>
    <property type="match status" value="1"/>
</dbReference>
<dbReference type="InterPro" id="IPR036426">
    <property type="entry name" value="Bulb-type_lectin_dom_sf"/>
</dbReference>
<feature type="signal peptide" evidence="4">
    <location>
        <begin position="1"/>
        <end position="30"/>
    </location>
</feature>
<dbReference type="SMART" id="SM00108">
    <property type="entry name" value="B_lectin"/>
    <property type="match status" value="1"/>
</dbReference>
<dbReference type="GO" id="GO:0004252">
    <property type="term" value="F:serine-type endopeptidase activity"/>
    <property type="evidence" value="ECO:0007669"/>
    <property type="project" value="InterPro"/>
</dbReference>
<gene>
    <name evidence="7" type="ORF">GCM10010238_06920</name>
</gene>
<dbReference type="Gene3D" id="2.40.10.10">
    <property type="entry name" value="Trypsin-like serine proteases"/>
    <property type="match status" value="1"/>
</dbReference>
<dbReference type="PRINTS" id="PR00722">
    <property type="entry name" value="CHYMOTRYPSIN"/>
</dbReference>
<keyword evidence="2 4" id="KW-0732">Signal</keyword>
<dbReference type="PANTHER" id="PTHR24276:SF98">
    <property type="entry name" value="FI18310P1-RELATED"/>
    <property type="match status" value="1"/>
</dbReference>
<keyword evidence="3" id="KW-1015">Disulfide bond</keyword>
<name>A0A918L9D5_STRGD</name>
<evidence type="ECO:0000256" key="1">
    <source>
        <dbReference type="ARBA" id="ARBA00007664"/>
    </source>
</evidence>
<dbReference type="InterPro" id="IPR013517">
    <property type="entry name" value="FG-GAP"/>
</dbReference>
<dbReference type="GO" id="GO:0006508">
    <property type="term" value="P:proteolysis"/>
    <property type="evidence" value="ECO:0007669"/>
    <property type="project" value="InterPro"/>
</dbReference>
<evidence type="ECO:0000313" key="8">
    <source>
        <dbReference type="Proteomes" id="UP000653493"/>
    </source>
</evidence>
<proteinExistence type="inferred from homology"/>
<dbReference type="Pfam" id="PF00089">
    <property type="entry name" value="Trypsin"/>
    <property type="match status" value="1"/>
</dbReference>
<comment type="caution">
    <text evidence="7">The sequence shown here is derived from an EMBL/GenBank/DDBJ whole genome shotgun (WGS) entry which is preliminary data.</text>
</comment>
<sequence>MPAHRSRAALTAGLLAGVVTAGCLTTTASAATGGAVADTAYAFTARLDIGDGTRACSAALVAPAWLATSAACFTEGPGAPEVTPGAPARKTTATIGRTDLTTTAGQVREVVELVPRADRDLVLARLASPTTGIAPVRFAASAPVPGEELTLAGFGRTRDEWAPTRLHTATLVVGSVSDTTVALDGRTDTDAVCAGDAGGPLVRRTDTGFELVALGSRSWQGGCWGTDPAETRNEAVSPRTDDIAGGSTLAAGSVLTAGDTLTANATRLTLRADGDLAVVSRTGRTLWSTGTAGHPGATARFTGGGNLTVVDADGTTVLWESGTTAPGGTAVLQDRGDFVIRDADGVSRWSAGTVVRHDYDGDGRSDLAAWYDHGDGHDSLQTLLAGADGTLGQPFPSYSSAVGSWNAANMRFTTGDYDGDGRGDMAALYGYSDGSVRLFTALGKADGGFAAPVPSWEARPGGWTAGNMTLHSGDFDGDGRDDIAAWYDYDNGDDRLFTFAANATGGFAAPVPSWSNTANDWNRDNLKFVVGDFDGDGRDDLGGLYRHADGSMRTYSFLTDATGGFRPALGSWGSATFGDWNRTHVYAGDFDGDGRDDIAAWYDYADGHDAVHVLRSSTTKAGVFETPYQAYTTAAGNFTHADMRVVPGDYDGDGRDDLAALYGYSDGKVRAFTWTSRADGGLNGAAPGWASATTTGWDIGRSTFLRSAN</sequence>
<feature type="domain" description="Peptidase S1" evidence="5">
    <location>
        <begin position="31"/>
        <end position="223"/>
    </location>
</feature>
<evidence type="ECO:0000256" key="3">
    <source>
        <dbReference type="ARBA" id="ARBA00023157"/>
    </source>
</evidence>